<name>A0A9W8D1E1_9FUNG</name>
<dbReference type="AlphaFoldDB" id="A0A9W8D1E1"/>
<comment type="caution">
    <text evidence="1">The sequence shown here is derived from an EMBL/GenBank/DDBJ whole genome shotgun (WGS) entry which is preliminary data.</text>
</comment>
<organism evidence="1 2">
    <name type="scientific">Coemansia biformis</name>
    <dbReference type="NCBI Taxonomy" id="1286918"/>
    <lineage>
        <taxon>Eukaryota</taxon>
        <taxon>Fungi</taxon>
        <taxon>Fungi incertae sedis</taxon>
        <taxon>Zoopagomycota</taxon>
        <taxon>Kickxellomycotina</taxon>
        <taxon>Kickxellomycetes</taxon>
        <taxon>Kickxellales</taxon>
        <taxon>Kickxellaceae</taxon>
        <taxon>Coemansia</taxon>
    </lineage>
</organism>
<gene>
    <name evidence="1" type="ORF">LPJ61_000049</name>
</gene>
<protein>
    <submittedName>
        <fullName evidence="1">Uncharacterized protein</fullName>
    </submittedName>
</protein>
<dbReference type="EMBL" id="JANBOI010000001">
    <property type="protein sequence ID" value="KAJ1736265.1"/>
    <property type="molecule type" value="Genomic_DNA"/>
</dbReference>
<keyword evidence="2" id="KW-1185">Reference proteome</keyword>
<evidence type="ECO:0000313" key="2">
    <source>
        <dbReference type="Proteomes" id="UP001143981"/>
    </source>
</evidence>
<dbReference type="Proteomes" id="UP001143981">
    <property type="component" value="Unassembled WGS sequence"/>
</dbReference>
<proteinExistence type="predicted"/>
<reference evidence="1" key="1">
    <citation type="submission" date="2022-07" db="EMBL/GenBank/DDBJ databases">
        <title>Phylogenomic reconstructions and comparative analyses of Kickxellomycotina fungi.</title>
        <authorList>
            <person name="Reynolds N.K."/>
            <person name="Stajich J.E."/>
            <person name="Barry K."/>
            <person name="Grigoriev I.V."/>
            <person name="Crous P."/>
            <person name="Smith M.E."/>
        </authorList>
    </citation>
    <scope>NUCLEOTIDE SEQUENCE</scope>
    <source>
        <strain evidence="1">BCRC 34381</strain>
    </source>
</reference>
<accession>A0A9W8D1E1</accession>
<evidence type="ECO:0000313" key="1">
    <source>
        <dbReference type="EMBL" id="KAJ1736265.1"/>
    </source>
</evidence>
<sequence>MCNSKSKASYFQCARHVWTEMTCVAGTVCRVVRNNAVCVDPNTAVQVSDSDRDVQIACPTNNMTMCDGSDRSSFYTCTNNKWAKMKCDHNTVCIVRHDKALCADQATANAPVQPCTVAKSTRCVPDNRRVFQVCSDGFWANSTCAGSDFCLFRANAAMCVDKATADAPVLPCKQPNATRCVDGSAVAYQVCSDGYWTNATCNRGSVCGMKQGAALCHDPKQPIIDVPDQPCSNDGTMQCPEDNASRYQVCTDGLWANFTCDGTNVCRMSGDRAVCGDRDGADAPLSMVTLHAPTGYRANVSLGTSTHALCAWSITALLGVTALALGAGV</sequence>
<dbReference type="OrthoDB" id="5536345at2759"/>